<dbReference type="InterPro" id="IPR016181">
    <property type="entry name" value="Acyl_CoA_acyltransferase"/>
</dbReference>
<dbReference type="FunFam" id="3.40.630.30:FF:000064">
    <property type="entry name" value="GNAT family acetyltransferase"/>
    <property type="match status" value="1"/>
</dbReference>
<dbReference type="EMBL" id="CP118377">
    <property type="protein sequence ID" value="WFD44081.1"/>
    <property type="molecule type" value="Genomic_DNA"/>
</dbReference>
<keyword evidence="3" id="KW-0012">Acyltransferase</keyword>
<dbReference type="PANTHER" id="PTHR10545">
    <property type="entry name" value="DIAMINE N-ACETYLTRANSFERASE"/>
    <property type="match status" value="1"/>
</dbReference>
<dbReference type="InterPro" id="IPR000182">
    <property type="entry name" value="GNAT_dom"/>
</dbReference>
<evidence type="ECO:0000313" key="5">
    <source>
        <dbReference type="EMBL" id="WFD44081.1"/>
    </source>
</evidence>
<gene>
    <name evidence="5" type="primary">ats1</name>
    <name evidence="5" type="ORF">MPSI1_002746</name>
</gene>
<dbReference type="SMART" id="SM00651">
    <property type="entry name" value="Sm"/>
    <property type="match status" value="1"/>
</dbReference>
<evidence type="ECO:0000256" key="3">
    <source>
        <dbReference type="ARBA" id="ARBA00023315"/>
    </source>
</evidence>
<dbReference type="GO" id="GO:0008080">
    <property type="term" value="F:N-acetyltransferase activity"/>
    <property type="evidence" value="ECO:0007669"/>
    <property type="project" value="UniProtKB-ARBA"/>
</dbReference>
<dbReference type="SUPFAM" id="SSF55729">
    <property type="entry name" value="Acyl-CoA N-acyltransferases (Nat)"/>
    <property type="match status" value="1"/>
</dbReference>
<name>A0AAF0FD81_9BASI</name>
<dbReference type="GO" id="GO:0032991">
    <property type="term" value="C:protein-containing complex"/>
    <property type="evidence" value="ECO:0007669"/>
    <property type="project" value="UniProtKB-ARBA"/>
</dbReference>
<dbReference type="AlphaFoldDB" id="A0AAF0FD81"/>
<accession>A0AAF0FD81</accession>
<protein>
    <submittedName>
        <fullName evidence="5">Acetyltransferase (GNAT)</fullName>
    </submittedName>
</protein>
<dbReference type="Pfam" id="PF00583">
    <property type="entry name" value="Acetyltransf_1"/>
    <property type="match status" value="1"/>
</dbReference>
<dbReference type="SUPFAM" id="SSF50182">
    <property type="entry name" value="Sm-like ribonucleoproteins"/>
    <property type="match status" value="1"/>
</dbReference>
<evidence type="ECO:0000256" key="1">
    <source>
        <dbReference type="ARBA" id="ARBA00008694"/>
    </source>
</evidence>
<sequence length="239" mass="27440">MSRVAQPELKRFLERRVAVNIQGGRKIHGVLRGYDIFLNLVIDDSIEQVLVDNNKNLWEEGSRCGTVVHAGDVPQHVYRKDVGTILRFIKELAIYEKALEKVDATEESLEETLFNRPYAYVLIAEIQQGSQPVEPVGFALYFYAYSTWTSRPTLHLEDLFVLQERRNLGIGKRIFKQLGQIAKEEQCLRIEWNVLTWNAPAIAFYQKTLGAEMLEEWRTLRLEGDGIQRLASLSSNGSQ</sequence>
<evidence type="ECO:0000256" key="2">
    <source>
        <dbReference type="ARBA" id="ARBA00022679"/>
    </source>
</evidence>
<feature type="domain" description="Sm" evidence="4">
    <location>
        <begin position="7"/>
        <end position="91"/>
    </location>
</feature>
<organism evidence="5 6">
    <name type="scientific">Malassezia psittaci</name>
    <dbReference type="NCBI Taxonomy" id="1821823"/>
    <lineage>
        <taxon>Eukaryota</taxon>
        <taxon>Fungi</taxon>
        <taxon>Dikarya</taxon>
        <taxon>Basidiomycota</taxon>
        <taxon>Ustilaginomycotina</taxon>
        <taxon>Malasseziomycetes</taxon>
        <taxon>Malasseziales</taxon>
        <taxon>Malasseziaceae</taxon>
        <taxon>Malassezia</taxon>
    </lineage>
</organism>
<evidence type="ECO:0000259" key="4">
    <source>
        <dbReference type="SMART" id="SM00651"/>
    </source>
</evidence>
<proteinExistence type="inferred from homology"/>
<dbReference type="Gene3D" id="3.40.630.30">
    <property type="match status" value="1"/>
</dbReference>
<reference evidence="5" key="1">
    <citation type="submission" date="2023-02" db="EMBL/GenBank/DDBJ databases">
        <title>Mating type loci evolution in Malassezia.</title>
        <authorList>
            <person name="Coelho M.A."/>
        </authorList>
    </citation>
    <scope>NUCLEOTIDE SEQUENCE</scope>
    <source>
        <strain evidence="5">CBS 14136</strain>
    </source>
</reference>
<comment type="similarity">
    <text evidence="1">Belongs to the acetyltransferase family.</text>
</comment>
<dbReference type="Pfam" id="PF01423">
    <property type="entry name" value="LSM"/>
    <property type="match status" value="1"/>
</dbReference>
<dbReference type="InterPro" id="IPR001163">
    <property type="entry name" value="Sm_dom_euk/arc"/>
</dbReference>
<evidence type="ECO:0000313" key="6">
    <source>
        <dbReference type="Proteomes" id="UP001214628"/>
    </source>
</evidence>
<dbReference type="Gene3D" id="2.30.30.100">
    <property type="match status" value="1"/>
</dbReference>
<keyword evidence="2" id="KW-0808">Transferase</keyword>
<keyword evidence="6" id="KW-1185">Reference proteome</keyword>
<dbReference type="Proteomes" id="UP001214628">
    <property type="component" value="Chromosome 3"/>
</dbReference>
<dbReference type="CDD" id="cd04301">
    <property type="entry name" value="NAT_SF"/>
    <property type="match status" value="1"/>
</dbReference>
<dbReference type="InterPro" id="IPR010920">
    <property type="entry name" value="LSM_dom_sf"/>
</dbReference>
<dbReference type="InterPro" id="IPR051016">
    <property type="entry name" value="Diverse_Substrate_AcTransf"/>
</dbReference>
<dbReference type="PANTHER" id="PTHR10545:SF29">
    <property type="entry name" value="GH14572P-RELATED"/>
    <property type="match status" value="1"/>
</dbReference>